<name>A0A0L0DH72_THETB</name>
<dbReference type="PANTHER" id="PTHR31027">
    <property type="entry name" value="NUCLEAR SEGREGATION PROTEIN BFR1"/>
    <property type="match status" value="1"/>
</dbReference>
<dbReference type="OMA" id="AHWKEDQ"/>
<feature type="compositionally biased region" description="Low complexity" evidence="2">
    <location>
        <begin position="495"/>
        <end position="534"/>
    </location>
</feature>
<evidence type="ECO:0000256" key="1">
    <source>
        <dbReference type="SAM" id="Coils"/>
    </source>
</evidence>
<reference evidence="3 4" key="1">
    <citation type="submission" date="2010-05" db="EMBL/GenBank/DDBJ databases">
        <title>The Genome Sequence of Thecamonas trahens ATCC 50062.</title>
        <authorList>
            <consortium name="The Broad Institute Genome Sequencing Platform"/>
            <person name="Russ C."/>
            <person name="Cuomo C."/>
            <person name="Shea T."/>
            <person name="Young S.K."/>
            <person name="Zeng Q."/>
            <person name="Koehrsen M."/>
            <person name="Haas B."/>
            <person name="Borodovsky M."/>
            <person name="Guigo R."/>
            <person name="Alvarado L."/>
            <person name="Berlin A."/>
            <person name="Bochicchio J."/>
            <person name="Borenstein D."/>
            <person name="Chapman S."/>
            <person name="Chen Z."/>
            <person name="Freedman E."/>
            <person name="Gellesch M."/>
            <person name="Goldberg J."/>
            <person name="Griggs A."/>
            <person name="Gujja S."/>
            <person name="Heilman E."/>
            <person name="Heiman D."/>
            <person name="Hepburn T."/>
            <person name="Howarth C."/>
            <person name="Jen D."/>
            <person name="Larson L."/>
            <person name="Mehta T."/>
            <person name="Park D."/>
            <person name="Pearson M."/>
            <person name="Roberts A."/>
            <person name="Saif S."/>
            <person name="Shenoy N."/>
            <person name="Sisk P."/>
            <person name="Stolte C."/>
            <person name="Sykes S."/>
            <person name="Thomson T."/>
            <person name="Walk T."/>
            <person name="White J."/>
            <person name="Yandava C."/>
            <person name="Burger G."/>
            <person name="Gray M.W."/>
            <person name="Holland P.W.H."/>
            <person name="King N."/>
            <person name="Lang F.B.F."/>
            <person name="Roger A.J."/>
            <person name="Ruiz-Trillo I."/>
            <person name="Lander E."/>
            <person name="Nusbaum C."/>
        </authorList>
    </citation>
    <scope>NUCLEOTIDE SEQUENCE [LARGE SCALE GENOMIC DNA]</scope>
    <source>
        <strain evidence="3 4">ATCC 50062</strain>
    </source>
</reference>
<dbReference type="EMBL" id="GL349469">
    <property type="protein sequence ID" value="KNC51699.1"/>
    <property type="molecule type" value="Genomic_DNA"/>
</dbReference>
<feature type="compositionally biased region" description="Basic and acidic residues" evidence="2">
    <location>
        <begin position="34"/>
        <end position="48"/>
    </location>
</feature>
<dbReference type="PANTHER" id="PTHR31027:SF2">
    <property type="entry name" value="LEBERCILIN DOMAIN-CONTAINING PROTEIN"/>
    <property type="match status" value="1"/>
</dbReference>
<dbReference type="GO" id="GO:0005783">
    <property type="term" value="C:endoplasmic reticulum"/>
    <property type="evidence" value="ECO:0007669"/>
    <property type="project" value="TreeGrafter"/>
</dbReference>
<feature type="compositionally biased region" description="Basic and acidic residues" evidence="2">
    <location>
        <begin position="1"/>
        <end position="20"/>
    </location>
</feature>
<dbReference type="GO" id="GO:0042175">
    <property type="term" value="C:nuclear outer membrane-endoplasmic reticulum membrane network"/>
    <property type="evidence" value="ECO:0007669"/>
    <property type="project" value="TreeGrafter"/>
</dbReference>
<protein>
    <submittedName>
        <fullName evidence="3">Uncharacterized protein</fullName>
    </submittedName>
</protein>
<dbReference type="GO" id="GO:0003729">
    <property type="term" value="F:mRNA binding"/>
    <property type="evidence" value="ECO:0007669"/>
    <property type="project" value="TreeGrafter"/>
</dbReference>
<feature type="coiled-coil region" evidence="1">
    <location>
        <begin position="265"/>
        <end position="334"/>
    </location>
</feature>
<sequence length="574" mass="62071">MSDNEDVRAVEPVEAGKTEAEAMAQDAAPATDVADGKAEEAESTEVKAPRPKPAAVRKPDFDKLKEEEAVIQVDIDAAHEELRRIKAELDSKDSSSKEIMATRDKEQQVLKDIHKQQKKLQGARREIVGRIEEQRARNKKVEASQEALRRHLGKYNTVEKIESRIAALESAIETTASSLRDERELLAQITALKRDRTAVVEYEALTAAVAANKAALDPLYEELRAKEAEIKELKAVESEQHSTVVSLRNRIKDARGNSPSLWKQRKEVKSKLDALYDARRKLRNDFRASKKAYSKYWNELKKWKDEMFAARRAEREAERKAEAAAEAAARAEDERELIPHIAEMKICSALIGYLQDALTKASVPFTAVDTQVLIYGEGISVPGLDDATDAAKPAGLPSLPKPRRVARDNAPTGRRIGKNAEDDDDSIGRHGRIRKKGGKKRGGKKKKKAILSMAPQVMADFAKVGLEAPLELDAVPAAIDALVARIGDYKDGKPPKIAKAAGAKAKAGTAKAEQTPPESSAPPASSAAPLSNGPPGFGAIGDGSRVPAPVSPAPVPTATGGVSYAALAAASVTE</sequence>
<evidence type="ECO:0000256" key="2">
    <source>
        <dbReference type="SAM" id="MobiDB-lite"/>
    </source>
</evidence>
<feature type="region of interest" description="Disordered" evidence="2">
    <location>
        <begin position="1"/>
        <end position="63"/>
    </location>
</feature>
<dbReference type="RefSeq" id="XP_013755828.1">
    <property type="nucleotide sequence ID" value="XM_013900374.1"/>
</dbReference>
<keyword evidence="4" id="KW-1185">Reference proteome</keyword>
<dbReference type="GO" id="GO:1990904">
    <property type="term" value="C:ribonucleoprotein complex"/>
    <property type="evidence" value="ECO:0007669"/>
    <property type="project" value="TreeGrafter"/>
</dbReference>
<feature type="region of interest" description="Disordered" evidence="2">
    <location>
        <begin position="390"/>
        <end position="449"/>
    </location>
</feature>
<dbReference type="Proteomes" id="UP000054408">
    <property type="component" value="Unassembled WGS sequence"/>
</dbReference>
<dbReference type="AlphaFoldDB" id="A0A0L0DH72"/>
<accession>A0A0L0DH72</accession>
<feature type="compositionally biased region" description="Basic residues" evidence="2">
    <location>
        <begin position="429"/>
        <end position="449"/>
    </location>
</feature>
<dbReference type="GO" id="GO:0008298">
    <property type="term" value="P:intracellular mRNA localization"/>
    <property type="evidence" value="ECO:0007669"/>
    <property type="project" value="TreeGrafter"/>
</dbReference>
<organism evidence="3 4">
    <name type="scientific">Thecamonas trahens ATCC 50062</name>
    <dbReference type="NCBI Taxonomy" id="461836"/>
    <lineage>
        <taxon>Eukaryota</taxon>
        <taxon>Apusozoa</taxon>
        <taxon>Apusomonadida</taxon>
        <taxon>Apusomonadidae</taxon>
        <taxon>Thecamonas</taxon>
    </lineage>
</organism>
<gene>
    <name evidence="3" type="ORF">AMSG_07763</name>
</gene>
<feature type="compositionally biased region" description="Low complexity" evidence="2">
    <location>
        <begin position="21"/>
        <end position="33"/>
    </location>
</feature>
<dbReference type="OrthoDB" id="2195113at2759"/>
<keyword evidence="1" id="KW-0175">Coiled coil</keyword>
<dbReference type="InterPro" id="IPR039604">
    <property type="entry name" value="Bfr1"/>
</dbReference>
<proteinExistence type="predicted"/>
<evidence type="ECO:0000313" key="4">
    <source>
        <dbReference type="Proteomes" id="UP000054408"/>
    </source>
</evidence>
<dbReference type="GeneID" id="25566612"/>
<evidence type="ECO:0000313" key="3">
    <source>
        <dbReference type="EMBL" id="KNC51699.1"/>
    </source>
</evidence>
<feature type="region of interest" description="Disordered" evidence="2">
    <location>
        <begin position="493"/>
        <end position="559"/>
    </location>
</feature>